<gene>
    <name evidence="1" type="ORF">H5410_023698</name>
</gene>
<keyword evidence="2" id="KW-1185">Reference proteome</keyword>
<sequence>MNFIVDIGNSSFSRRLSAQPHDSDVLLFPYCFTLLYNLSVVIVDAFAGPVNLSLPCYRSQILLTLESAYFDFDLTCVVAYVEEL</sequence>
<dbReference type="EMBL" id="JACXVP010000004">
    <property type="protein sequence ID" value="KAG5612417.1"/>
    <property type="molecule type" value="Genomic_DNA"/>
</dbReference>
<protein>
    <submittedName>
        <fullName evidence="1">Uncharacterized protein</fullName>
    </submittedName>
</protein>
<proteinExistence type="predicted"/>
<organism evidence="1 2">
    <name type="scientific">Solanum commersonii</name>
    <name type="common">Commerson's wild potato</name>
    <name type="synonym">Commerson's nightshade</name>
    <dbReference type="NCBI Taxonomy" id="4109"/>
    <lineage>
        <taxon>Eukaryota</taxon>
        <taxon>Viridiplantae</taxon>
        <taxon>Streptophyta</taxon>
        <taxon>Embryophyta</taxon>
        <taxon>Tracheophyta</taxon>
        <taxon>Spermatophyta</taxon>
        <taxon>Magnoliopsida</taxon>
        <taxon>eudicotyledons</taxon>
        <taxon>Gunneridae</taxon>
        <taxon>Pentapetalae</taxon>
        <taxon>asterids</taxon>
        <taxon>lamiids</taxon>
        <taxon>Solanales</taxon>
        <taxon>Solanaceae</taxon>
        <taxon>Solanoideae</taxon>
        <taxon>Solaneae</taxon>
        <taxon>Solanum</taxon>
    </lineage>
</organism>
<evidence type="ECO:0000313" key="1">
    <source>
        <dbReference type="EMBL" id="KAG5612417.1"/>
    </source>
</evidence>
<dbReference type="AlphaFoldDB" id="A0A9J5ZHJ9"/>
<comment type="caution">
    <text evidence="1">The sequence shown here is derived from an EMBL/GenBank/DDBJ whole genome shotgun (WGS) entry which is preliminary data.</text>
</comment>
<dbReference type="Proteomes" id="UP000824120">
    <property type="component" value="Chromosome 4"/>
</dbReference>
<accession>A0A9J5ZHJ9</accession>
<name>A0A9J5ZHJ9_SOLCO</name>
<reference evidence="1 2" key="1">
    <citation type="submission" date="2020-09" db="EMBL/GenBank/DDBJ databases">
        <title>De no assembly of potato wild relative species, Solanum commersonii.</title>
        <authorList>
            <person name="Cho K."/>
        </authorList>
    </citation>
    <scope>NUCLEOTIDE SEQUENCE [LARGE SCALE GENOMIC DNA]</scope>
    <source>
        <strain evidence="1">LZ3.2</strain>
        <tissue evidence="1">Leaf</tissue>
    </source>
</reference>
<evidence type="ECO:0000313" key="2">
    <source>
        <dbReference type="Proteomes" id="UP000824120"/>
    </source>
</evidence>